<dbReference type="FunFam" id="2.60.40.10:FF:000078">
    <property type="entry name" value="Neuronal cell adhesion molecule"/>
    <property type="match status" value="1"/>
</dbReference>
<dbReference type="SMART" id="SM00408">
    <property type="entry name" value="IGc2"/>
    <property type="match status" value="6"/>
</dbReference>
<feature type="domain" description="Ig-like" evidence="17">
    <location>
        <begin position="507"/>
        <end position="594"/>
    </location>
</feature>
<dbReference type="Pfam" id="PF00041">
    <property type="entry name" value="fn3"/>
    <property type="match status" value="4"/>
</dbReference>
<keyword evidence="11" id="KW-1015">Disulfide bond</keyword>
<keyword evidence="5 16" id="KW-0812">Transmembrane</keyword>
<dbReference type="FunFam" id="2.60.40.10:FF:001718">
    <property type="entry name" value="Neuroglian, isoform D"/>
    <property type="match status" value="1"/>
</dbReference>
<feature type="region of interest" description="Disordered" evidence="15">
    <location>
        <begin position="774"/>
        <end position="796"/>
    </location>
</feature>
<dbReference type="GO" id="GO:0005886">
    <property type="term" value="C:plasma membrane"/>
    <property type="evidence" value="ECO:0007669"/>
    <property type="project" value="UniProtKB-SubCell"/>
</dbReference>
<dbReference type="FunFam" id="2.60.40.10:FF:000005">
    <property type="entry name" value="Neuronal cell adhesion molecule"/>
    <property type="match status" value="1"/>
</dbReference>
<dbReference type="GO" id="GO:0004896">
    <property type="term" value="F:cytokine receptor activity"/>
    <property type="evidence" value="ECO:0007669"/>
    <property type="project" value="InterPro"/>
</dbReference>
<evidence type="ECO:0000313" key="19">
    <source>
        <dbReference type="EMBL" id="KAK8772936.1"/>
    </source>
</evidence>
<keyword evidence="12" id="KW-0675">Receptor</keyword>
<feature type="domain" description="Ig-like" evidence="17">
    <location>
        <begin position="596"/>
        <end position="686"/>
    </location>
</feature>
<dbReference type="FunFam" id="2.60.40.10:FF:002947">
    <property type="entry name" value="Neuronal cell adhesion molecule, putative"/>
    <property type="match status" value="1"/>
</dbReference>
<feature type="domain" description="Fibronectin type-III" evidence="18">
    <location>
        <begin position="789"/>
        <end position="890"/>
    </location>
</feature>
<dbReference type="PROSITE" id="PS50853">
    <property type="entry name" value="FN3"/>
    <property type="match status" value="5"/>
</dbReference>
<feature type="domain" description="Fibronectin type-III" evidence="18">
    <location>
        <begin position="1097"/>
        <end position="1193"/>
    </location>
</feature>
<feature type="region of interest" description="Disordered" evidence="15">
    <location>
        <begin position="1"/>
        <end position="43"/>
    </location>
</feature>
<evidence type="ECO:0000256" key="11">
    <source>
        <dbReference type="ARBA" id="ARBA00023157"/>
    </source>
</evidence>
<dbReference type="FunFam" id="2.60.40.10:FF:000004">
    <property type="entry name" value="DCC isoform 1"/>
    <property type="match status" value="1"/>
</dbReference>
<evidence type="ECO:0000256" key="4">
    <source>
        <dbReference type="ARBA" id="ARBA00022475"/>
    </source>
</evidence>
<protein>
    <recommendedName>
        <fullName evidence="21">Neuronal cell adhesion molecule</fullName>
    </recommendedName>
</protein>
<dbReference type="Pfam" id="PF13927">
    <property type="entry name" value="Ig_3"/>
    <property type="match status" value="1"/>
</dbReference>
<evidence type="ECO:0000313" key="20">
    <source>
        <dbReference type="Proteomes" id="UP001321473"/>
    </source>
</evidence>
<gene>
    <name evidence="19" type="ORF">V5799_012527</name>
</gene>
<dbReference type="InterPro" id="IPR026966">
    <property type="entry name" value="Neurofascin/L1/NrCAM_C"/>
</dbReference>
<evidence type="ECO:0000256" key="16">
    <source>
        <dbReference type="SAM" id="Phobius"/>
    </source>
</evidence>
<dbReference type="EMBL" id="JARKHS020017518">
    <property type="protein sequence ID" value="KAK8772936.1"/>
    <property type="molecule type" value="Genomic_DNA"/>
</dbReference>
<evidence type="ECO:0000256" key="12">
    <source>
        <dbReference type="ARBA" id="ARBA00023170"/>
    </source>
</evidence>
<evidence type="ECO:0000256" key="15">
    <source>
        <dbReference type="SAM" id="MobiDB-lite"/>
    </source>
</evidence>
<dbReference type="GO" id="GO:0030424">
    <property type="term" value="C:axon"/>
    <property type="evidence" value="ECO:0007669"/>
    <property type="project" value="TreeGrafter"/>
</dbReference>
<evidence type="ECO:0000256" key="10">
    <source>
        <dbReference type="ARBA" id="ARBA00023136"/>
    </source>
</evidence>
<keyword evidence="7" id="KW-0677">Repeat</keyword>
<organism evidence="19 20">
    <name type="scientific">Amblyomma americanum</name>
    <name type="common">Lone star tick</name>
    <dbReference type="NCBI Taxonomy" id="6943"/>
    <lineage>
        <taxon>Eukaryota</taxon>
        <taxon>Metazoa</taxon>
        <taxon>Ecdysozoa</taxon>
        <taxon>Arthropoda</taxon>
        <taxon>Chelicerata</taxon>
        <taxon>Arachnida</taxon>
        <taxon>Acari</taxon>
        <taxon>Parasitiformes</taxon>
        <taxon>Ixodida</taxon>
        <taxon>Ixodoidea</taxon>
        <taxon>Ixodidae</taxon>
        <taxon>Amblyomminae</taxon>
        <taxon>Amblyomma</taxon>
    </lineage>
</organism>
<evidence type="ECO:0000259" key="17">
    <source>
        <dbReference type="PROSITE" id="PS50835"/>
    </source>
</evidence>
<feature type="compositionally biased region" description="Polar residues" evidence="15">
    <location>
        <begin position="1"/>
        <end position="10"/>
    </location>
</feature>
<evidence type="ECO:0008006" key="21">
    <source>
        <dbReference type="Google" id="ProtNLM"/>
    </source>
</evidence>
<dbReference type="InterPro" id="IPR003961">
    <property type="entry name" value="FN3_dom"/>
</dbReference>
<evidence type="ECO:0000256" key="13">
    <source>
        <dbReference type="ARBA" id="ARBA00023180"/>
    </source>
</evidence>
<dbReference type="FunFam" id="2.60.40.10:FF:003116">
    <property type="entry name" value="Putative neuronal cell adhesion molecule"/>
    <property type="match status" value="1"/>
</dbReference>
<keyword evidence="8" id="KW-0130">Cell adhesion</keyword>
<evidence type="ECO:0000256" key="9">
    <source>
        <dbReference type="ARBA" id="ARBA00022989"/>
    </source>
</evidence>
<dbReference type="InterPro" id="IPR003529">
    <property type="entry name" value="Hematopoietin_rcpt_Gp130_CS"/>
</dbReference>
<evidence type="ECO:0000256" key="1">
    <source>
        <dbReference type="ARBA" id="ARBA00004236"/>
    </source>
</evidence>
<comment type="caution">
    <text evidence="19">The sequence shown here is derived from an EMBL/GenBank/DDBJ whole genome shotgun (WGS) entry which is preliminary data.</text>
</comment>
<feature type="domain" description="Fibronectin type-III" evidence="18">
    <location>
        <begin position="895"/>
        <end position="992"/>
    </location>
</feature>
<dbReference type="PROSITE" id="PS50835">
    <property type="entry name" value="IG_LIKE"/>
    <property type="match status" value="6"/>
</dbReference>
<dbReference type="FunFam" id="2.60.40.10:FF:003103">
    <property type="entry name" value="Immunoglobulin domain-containing protein Y54G2A.25"/>
    <property type="match status" value="1"/>
</dbReference>
<dbReference type="Proteomes" id="UP001321473">
    <property type="component" value="Unassembled WGS sequence"/>
</dbReference>
<evidence type="ECO:0000256" key="3">
    <source>
        <dbReference type="ARBA" id="ARBA00008921"/>
    </source>
</evidence>
<feature type="domain" description="Ig-like" evidence="17">
    <location>
        <begin position="414"/>
        <end position="501"/>
    </location>
</feature>
<evidence type="ECO:0000256" key="14">
    <source>
        <dbReference type="ARBA" id="ARBA00023319"/>
    </source>
</evidence>
<keyword evidence="10 16" id="KW-0472">Membrane</keyword>
<dbReference type="FunFam" id="2.60.40.10:FF:000035">
    <property type="entry name" value="Contactin 1"/>
    <property type="match status" value="1"/>
</dbReference>
<keyword evidence="20" id="KW-1185">Reference proteome</keyword>
<reference evidence="19 20" key="1">
    <citation type="journal article" date="2023" name="Arcadia Sci">
        <title>De novo assembly of a long-read Amblyomma americanum tick genome.</title>
        <authorList>
            <person name="Chou S."/>
            <person name="Poskanzer K.E."/>
            <person name="Rollins M."/>
            <person name="Thuy-Boun P.S."/>
        </authorList>
    </citation>
    <scope>NUCLEOTIDE SEQUENCE [LARGE SCALE GENOMIC DNA]</scope>
    <source>
        <strain evidence="19">F_SG_1</strain>
        <tissue evidence="19">Salivary glands</tissue>
    </source>
</reference>
<dbReference type="InterPro" id="IPR007110">
    <property type="entry name" value="Ig-like_dom"/>
</dbReference>
<dbReference type="InterPro" id="IPR003598">
    <property type="entry name" value="Ig_sub2"/>
</dbReference>
<name>A0AAQ4EDX0_AMBAM</name>
<comment type="subcellular location">
    <subcellularLocation>
        <location evidence="1">Cell membrane</location>
    </subcellularLocation>
    <subcellularLocation>
        <location evidence="2">Membrane</location>
        <topology evidence="2">Single-pass type I membrane protein</topology>
    </subcellularLocation>
</comment>
<dbReference type="SUPFAM" id="SSF49265">
    <property type="entry name" value="Fibronectin type III"/>
    <property type="match status" value="3"/>
</dbReference>
<proteinExistence type="inferred from homology"/>
<feature type="compositionally biased region" description="Basic and acidic residues" evidence="15">
    <location>
        <begin position="787"/>
        <end position="796"/>
    </location>
</feature>
<dbReference type="GO" id="GO:0098632">
    <property type="term" value="F:cell-cell adhesion mediator activity"/>
    <property type="evidence" value="ECO:0007669"/>
    <property type="project" value="TreeGrafter"/>
</dbReference>
<dbReference type="InterPro" id="IPR036116">
    <property type="entry name" value="FN3_sf"/>
</dbReference>
<feature type="compositionally biased region" description="Polar residues" evidence="15">
    <location>
        <begin position="1324"/>
        <end position="1337"/>
    </location>
</feature>
<sequence>MVATTTGSRSNLHEDHDSEAEQENAGRHEVRGGRLHSRRHGDAGVSTPVVVGAVCVSVRVLCGQQRRAPARSPGPGTPRFKLGGMALGPALLLLLGAVVVGATVPSPPTMVKQPKYEQLYQVSQSQDELDKPFLLECEAQGNPEPTYEWTKNNKEFDYVSYDKRISQQPRRGTLVFTKPDDVDEGLYQCRATNLHGTSVSNSVFLRKAELNNFAEESTKEVYVVEGDPLSLDCNPPTGYPRPNIFWLIQYSSGALRNVNSSRITADPEGDLHFSRVELGDALSDAVYTCSATSVFRREYKIGNKIQLRVEPTSSAGKAEHAPEKQYLSPPNLVALRGHELKLYCIYGGTPLPQISWSKRGASPMSRRFTYTNYGKTLEIRSVSFEDEGTYECQANNGVGVAQTHAMNVKVEAAPYWLRVPDNTNAAEEESVSFECVATGIPEPKLQWFVNGVPIEKAEPNQRRKVEGPLLTIESLTKHDTAVYQCNASNPHGYAFRDFYLNVLALPPTITEAPEQLTLAVVTSQVTLRCRVFGAPRPEVKWMKEAQELTGGRYHVLDSGDLQINDLLVTDQGEYTCYASNKFGDASASGSLEVKGKTLITNPPENYEVAADKSATFRCNAEADPSLELRIEWLFNGQPVDPEADARMVQAGDNSLTITRTIELDSGIYTCVARTDLDSDRAQATLTVQDVPNPPQMVRVECDSLMALVEWKPTGDRRAPILSYSIQFNTSFSPDTWEDAFVNIPAPDTKFKVSMSPWANYTFRVVARNKIGPSLPSGASSRCTTPEDVPHKNPDRVMGRGDRFDNLLITWTPMPPIEHNAPGFFYKVLWKRDDIPDATWSSRIIEDWKQNKHVEYGQPTFKPYRIKVEAHNRRGQAHTAATEVIGYSGENVPLAAPQDFKLAQVVDARSANFTWSPVSPESVRGHFRGYKIQTWTPDEGEEKLREVVVPANVTTALVSLFRPFSRNLVHVLVFNDMYNGPPSDSIEFMTPEGTPGPVASFEGIPMGSTGVYLLWKRPLETNGVLTGYHIYYEEVRGTQLGPKMERQPPVRDPLESRAKLAGLKPRTKYRITIQAATAQGQGDPYFIELETADQSERVPDMPDFTWAYLPDQDGHAAVQVTWLPAMAGHPGSHFYVQYRRKGDETWETTMVEKNEDNILVKGLETGALYEMRVIAVDGKHQRPSRIEEVETGGLAIRAPGSPDAVAGAAWFIGMMCALALLLLLLILVCLVKRNRGGKYSVHDKEVAQGRDLDYDGGFHEYSKPAQQGAPVRGSRTSLHSSTKESDSDSMAEYGEGDPGQFGEDGSFIGEYGPKRRQQQLQQQRPPETTSPSALATFV</sequence>
<dbReference type="GO" id="GO:0007420">
    <property type="term" value="P:brain development"/>
    <property type="evidence" value="ECO:0007669"/>
    <property type="project" value="TreeGrafter"/>
</dbReference>
<dbReference type="Pfam" id="PF13882">
    <property type="entry name" value="Bravo_FIGEY"/>
    <property type="match status" value="1"/>
</dbReference>
<evidence type="ECO:0000256" key="7">
    <source>
        <dbReference type="ARBA" id="ARBA00022737"/>
    </source>
</evidence>
<dbReference type="InterPro" id="IPR003599">
    <property type="entry name" value="Ig_sub"/>
</dbReference>
<keyword evidence="6" id="KW-0732">Signal</keyword>
<feature type="domain" description="Ig-like" evidence="17">
    <location>
        <begin position="108"/>
        <end position="200"/>
    </location>
</feature>
<keyword evidence="4" id="KW-1003">Cell membrane</keyword>
<dbReference type="Gene3D" id="2.60.40.10">
    <property type="entry name" value="Immunoglobulins"/>
    <property type="match status" value="11"/>
</dbReference>
<comment type="similarity">
    <text evidence="3">Belongs to the type I cytokine receptor family. Type 2 subfamily.</text>
</comment>
<dbReference type="PANTHER" id="PTHR44170:SF35">
    <property type="entry name" value="NEUROGLIAN"/>
    <property type="match status" value="1"/>
</dbReference>
<feature type="domain" description="Ig-like" evidence="17">
    <location>
        <begin position="208"/>
        <end position="302"/>
    </location>
</feature>
<dbReference type="GO" id="GO:0007411">
    <property type="term" value="P:axon guidance"/>
    <property type="evidence" value="ECO:0007669"/>
    <property type="project" value="TreeGrafter"/>
</dbReference>
<evidence type="ECO:0000256" key="8">
    <source>
        <dbReference type="ARBA" id="ARBA00022889"/>
    </source>
</evidence>
<feature type="region of interest" description="Disordered" evidence="15">
    <location>
        <begin position="1256"/>
        <end position="1337"/>
    </location>
</feature>
<feature type="transmembrane region" description="Helical" evidence="16">
    <location>
        <begin position="43"/>
        <end position="62"/>
    </location>
</feature>
<dbReference type="InterPro" id="IPR013783">
    <property type="entry name" value="Ig-like_fold"/>
</dbReference>
<evidence type="ECO:0000256" key="5">
    <source>
        <dbReference type="ARBA" id="ARBA00022692"/>
    </source>
</evidence>
<feature type="domain" description="Fibronectin type-III" evidence="18">
    <location>
        <begin position="690"/>
        <end position="787"/>
    </location>
</feature>
<feature type="transmembrane region" description="Helical" evidence="16">
    <location>
        <begin position="82"/>
        <end position="104"/>
    </location>
</feature>
<dbReference type="CDD" id="cd00063">
    <property type="entry name" value="FN3"/>
    <property type="match status" value="4"/>
</dbReference>
<evidence type="ECO:0000259" key="18">
    <source>
        <dbReference type="PROSITE" id="PS50853"/>
    </source>
</evidence>
<dbReference type="InterPro" id="IPR013098">
    <property type="entry name" value="Ig_I-set"/>
</dbReference>
<accession>A0AAQ4EDX0</accession>
<feature type="domain" description="Ig-like" evidence="17">
    <location>
        <begin position="322"/>
        <end position="409"/>
    </location>
</feature>
<dbReference type="SUPFAM" id="SSF48726">
    <property type="entry name" value="Immunoglobulin"/>
    <property type="match status" value="6"/>
</dbReference>
<keyword evidence="13" id="KW-0325">Glycoprotein</keyword>
<dbReference type="PANTHER" id="PTHR44170">
    <property type="entry name" value="PROTEIN SIDEKICK"/>
    <property type="match status" value="1"/>
</dbReference>
<dbReference type="Pfam" id="PF07679">
    <property type="entry name" value="I-set"/>
    <property type="match status" value="4"/>
</dbReference>
<dbReference type="SMART" id="SM00060">
    <property type="entry name" value="FN3"/>
    <property type="match status" value="5"/>
</dbReference>
<dbReference type="FunFam" id="2.60.40.10:FF:001687">
    <property type="entry name" value="Neuroglian, isoform E"/>
    <property type="match status" value="1"/>
</dbReference>
<keyword evidence="14" id="KW-0393">Immunoglobulin domain</keyword>
<dbReference type="FunFam" id="2.60.40.10:FF:001928">
    <property type="entry name" value="neuroglian isoform X2"/>
    <property type="match status" value="1"/>
</dbReference>
<dbReference type="InterPro" id="IPR036179">
    <property type="entry name" value="Ig-like_dom_sf"/>
</dbReference>
<feature type="domain" description="Fibronectin type-III" evidence="18">
    <location>
        <begin position="993"/>
        <end position="1094"/>
    </location>
</feature>
<feature type="transmembrane region" description="Helical" evidence="16">
    <location>
        <begin position="1207"/>
        <end position="1230"/>
    </location>
</feature>
<evidence type="ECO:0000256" key="2">
    <source>
        <dbReference type="ARBA" id="ARBA00004479"/>
    </source>
</evidence>
<dbReference type="PROSITE" id="PS01353">
    <property type="entry name" value="HEMATOPO_REC_L_F2"/>
    <property type="match status" value="1"/>
</dbReference>
<dbReference type="SMART" id="SM00409">
    <property type="entry name" value="IG"/>
    <property type="match status" value="6"/>
</dbReference>
<evidence type="ECO:0000256" key="6">
    <source>
        <dbReference type="ARBA" id="ARBA00022729"/>
    </source>
</evidence>
<keyword evidence="9 16" id="KW-1133">Transmembrane helix</keyword>